<organism evidence="1 2">
    <name type="scientific">Agrobacterium rosae</name>
    <dbReference type="NCBI Taxonomy" id="1972867"/>
    <lineage>
        <taxon>Bacteria</taxon>
        <taxon>Pseudomonadati</taxon>
        <taxon>Pseudomonadota</taxon>
        <taxon>Alphaproteobacteria</taxon>
        <taxon>Hyphomicrobiales</taxon>
        <taxon>Rhizobiaceae</taxon>
        <taxon>Rhizobium/Agrobacterium group</taxon>
        <taxon>Agrobacterium</taxon>
    </lineage>
</organism>
<evidence type="ECO:0000313" key="2">
    <source>
        <dbReference type="Proteomes" id="UP000187891"/>
    </source>
</evidence>
<evidence type="ECO:0000313" key="1">
    <source>
        <dbReference type="EMBL" id="SCX11830.1"/>
    </source>
</evidence>
<name>A0A1R3TDC4_9HYPH</name>
<protein>
    <submittedName>
        <fullName evidence="1">Uncharacterized protein</fullName>
    </submittedName>
</protein>
<sequence>MMEGIERNVVVSRTQIYGQVLPLAKHVKYAARLKTLNTAGFDSYAGLRPQTAYRC</sequence>
<proteinExistence type="predicted"/>
<dbReference type="EMBL" id="FMUE01000002">
    <property type="protein sequence ID" value="SCX11830.1"/>
    <property type="molecule type" value="Genomic_DNA"/>
</dbReference>
<dbReference type="Proteomes" id="UP000187891">
    <property type="component" value="Unassembled WGS sequence"/>
</dbReference>
<reference evidence="2" key="1">
    <citation type="submission" date="2016-10" db="EMBL/GenBank/DDBJ databases">
        <authorList>
            <person name="Wibberg D."/>
        </authorList>
    </citation>
    <scope>NUCLEOTIDE SEQUENCE [LARGE SCALE GENOMIC DNA]</scope>
</reference>
<accession>A0A1R3TDC4</accession>
<dbReference type="AlphaFoldDB" id="A0A1R3TDC4"/>
<gene>
    <name evidence="1" type="ORF">DSM25559_1058</name>
</gene>